<evidence type="ECO:0000313" key="2">
    <source>
        <dbReference type="EMBL" id="AEV31743.1"/>
    </source>
</evidence>
<dbReference type="PATRIC" id="fig|926562.3.peg.743"/>
<feature type="transmembrane region" description="Helical" evidence="1">
    <location>
        <begin position="1701"/>
        <end position="1734"/>
    </location>
</feature>
<sequence>MSTTNQTLSLEELLGPLTLKGAQEKKDFDRLSKYIEVSKISQPRSSSGGRAFEKSDAYDIRKVAPSHLKNISRVAKAREASSQKEKYVVHKREQPFLSNLLSGSMPEWANGAKPEASVGPFVQLDSRQVWFDFYPILTFSKLFFDGDIGPALLFKPAGIRKLASKAFATASEDVKEIRADLKRDVKIKELKIKDKIVLPTRGTTITLGKGSIWIQSKYLANGAPGNGYTGLTIKGGTISFSKKPISTGSSYKITATTKVSIELELDQPAGPAHSKDKFGQDAKDMQLKLSKTLAFHFTKNAHDIDKIAPASWGLYGHGMAFNWGKATPVYNAGLSQILIPLKHKPTSLEVQNSNSAFCQMGGKATIAESYWGLPVAEIDLSKPSAAAGIGGLLLRCKQGLNAKWANLKGAVFPLHNPWILGAPGALIILDEKTKNQQARQKLILWPDKTALFQNSVELSFEQENTLVLAFSAEGQELVQTLANADFDIDRPVKVDALPPEVKSKNSLLMMSVSKATKLVYLLDTNMLEDALKEDTNNLDILKPISLALSNALFKVSKPNGCVLFGNLSSDFLSVISGNLFLTFGLYNYIPTLPDPYAANLGVLRRSLNVRDVRGENVSYARSSFVGAIQNWLVSRTQWEAPEGKPKEAEVKVSFHFAFGANQFSGINLQEEEAQKKGSLDNSKGNYVAANSGKIAASRRNTGARNTGTGDSNQVEPNLSAYMMSHSASSDLPPDYRGVWDKATVHLQRDNFALLDVSSNADLLGISFDVSRGGERDPIGAASTQSTNAFPLSIEGMDVVSPGQNVKTFTVPQISWEPLINLTPSAINGDPDQGYNYYPDDGGPMRIVNNGEDTVALAPIPLTDYLFENFKNDTQNFTAKSLLTLPFGLKALAVLQNTYRGPDENGQLIPRKGTEFLRNSEKFENEVRGGRQIQLNAGKAYINGESDMFVGSTIQLNNVLDFTGNGDGDSTLGKTVTEIFNDEFLLNPYDPERQRGVPLTRIDLSGYGASTFSNWLNPTAAFASTSQAKFDIMLGRTSHEIIQVKSIIYPWAIKVVRTITIFRVGSGYVYRFDSGWRAESNGNFDFRYFVNIVPDAKTEMDSPFEIHPGIVKGLYNVQNIEETEEIAFEAGTMTSPKIVNGDGLYVDNPAAGDALNYRLQPVYFDADIEIEDTTAGFVEKTIDGKKKNVVASKRIVGYVQSAPRGIPITPEILRNLVVAQLGSIGGGIDCEVNLAKSTQKMRLNRFDFSNSVGSNGSDIVFALAGRGSVMLPKEGSWTMVQHEAASGEVTPVPPSYSIPIIREGKVVKDGELDVKIDKNPNSVLIRMANPSELLQSPTESTINFGILQSTDTQKALFLNPSFEQNKKKLFSRTPPLFVDAFRIVNSKSIFPNIGDAISDFGEAVQLKIENASPFDTGALTDLGETVSELMDISDVVDGAKQQAFKLLRKAGEEAKKFDLPPTEFELINVDEGTFRIYIEYKNNPKDKSNANDPEVEGELEFDIDSIAQGVADTWKSRMGNIGLVLDLAGINRLMTIRGSWDSAKGSEPSYPKPKLEFADELQPVIDILEILQQIQTQDYAGAVAGGLKLAMSNKAGSWEYKFEASKEIPVLRFPPTDVAYNDPNCPFKLEAGLKVGAYFNAALMVNSQGAELLPSAGGFLGFYARLSVMCVSVSAATVYALGQVNMDIAADTAIGPSLRMKFGFGAQIVVGLPVAGNVSVLFVVGVEIFAASGIIEVSGSLLFEGHAEILGGIVAITIRIEAKGTVSKKTLPGAEPRTDMACQVTFGLDISIAFIINISFSESWQEQRQIA</sequence>
<dbReference type="OrthoDB" id="8444443at2"/>
<dbReference type="Proteomes" id="UP000005631">
    <property type="component" value="Chromosome"/>
</dbReference>
<dbReference type="RefSeq" id="WP_014201104.1">
    <property type="nucleotide sequence ID" value="NC_016599.1"/>
</dbReference>
<organism evidence="2 3">
    <name type="scientific">Owenweeksia hongkongensis (strain DSM 17368 / CIP 108786 / JCM 12287 / NRRL B-23963 / UST20020801)</name>
    <dbReference type="NCBI Taxonomy" id="926562"/>
    <lineage>
        <taxon>Bacteria</taxon>
        <taxon>Pseudomonadati</taxon>
        <taxon>Bacteroidota</taxon>
        <taxon>Flavobacteriia</taxon>
        <taxon>Flavobacteriales</taxon>
        <taxon>Owenweeksiaceae</taxon>
        <taxon>Owenweeksia</taxon>
    </lineage>
</organism>
<dbReference type="eggNOG" id="ENOG5033Q8R">
    <property type="taxonomic scope" value="Bacteria"/>
</dbReference>
<name>G8R1K4_OWEHD</name>
<dbReference type="HOGENOM" id="CLU_243298_0_0_10"/>
<evidence type="ECO:0000256" key="1">
    <source>
        <dbReference type="SAM" id="Phobius"/>
    </source>
</evidence>
<accession>G8R1K4</accession>
<feature type="transmembrane region" description="Helical" evidence="1">
    <location>
        <begin position="1661"/>
        <end position="1680"/>
    </location>
</feature>
<dbReference type="KEGG" id="oho:Oweho_0730"/>
<protein>
    <submittedName>
        <fullName evidence="2">Uncharacterized protein</fullName>
    </submittedName>
</protein>
<gene>
    <name evidence="2" type="ordered locus">Oweho_0730</name>
</gene>
<reference evidence="2 3" key="1">
    <citation type="journal article" date="2012" name="Stand. Genomic Sci.">
        <title>Genome sequence of the orange-pigmented seawater bacterium Owenweeksia hongkongensis type strain (UST20020801(T)).</title>
        <authorList>
            <person name="Riedel T."/>
            <person name="Held B."/>
            <person name="Nolan M."/>
            <person name="Lucas S."/>
            <person name="Lapidus A."/>
            <person name="Tice H."/>
            <person name="Del Rio T.G."/>
            <person name="Cheng J.F."/>
            <person name="Han C."/>
            <person name="Tapia R."/>
            <person name="Goodwin L.A."/>
            <person name="Pitluck S."/>
            <person name="Liolios K."/>
            <person name="Mavromatis K."/>
            <person name="Pagani I."/>
            <person name="Ivanova N."/>
            <person name="Mikhailova N."/>
            <person name="Pati A."/>
            <person name="Chen A."/>
            <person name="Palaniappan K."/>
            <person name="Rohde M."/>
            <person name="Tindall B.J."/>
            <person name="Detter J.C."/>
            <person name="Goker M."/>
            <person name="Woyke T."/>
            <person name="Bristow J."/>
            <person name="Eisen J.A."/>
            <person name="Markowitz V."/>
            <person name="Hugenholtz P."/>
            <person name="Klenk H.P."/>
            <person name="Kyrpides N.C."/>
        </authorList>
    </citation>
    <scope>NUCLEOTIDE SEQUENCE</scope>
    <source>
        <strain evidence="3">DSM 17368 / JCM 12287 / NRRL B-23963</strain>
    </source>
</reference>
<dbReference type="EMBL" id="CP003156">
    <property type="protein sequence ID" value="AEV31743.1"/>
    <property type="molecule type" value="Genomic_DNA"/>
</dbReference>
<keyword evidence="1" id="KW-1133">Transmembrane helix</keyword>
<evidence type="ECO:0000313" key="3">
    <source>
        <dbReference type="Proteomes" id="UP000005631"/>
    </source>
</evidence>
<keyword evidence="1" id="KW-0812">Transmembrane</keyword>
<keyword evidence="3" id="KW-1185">Reference proteome</keyword>
<proteinExistence type="predicted"/>
<keyword evidence="1" id="KW-0472">Membrane</keyword>